<keyword evidence="1" id="KW-0472">Membrane</keyword>
<organism evidence="3">
    <name type="scientific">freshwater metagenome</name>
    <dbReference type="NCBI Taxonomy" id="449393"/>
    <lineage>
        <taxon>unclassified sequences</taxon>
        <taxon>metagenomes</taxon>
        <taxon>ecological metagenomes</taxon>
    </lineage>
</organism>
<dbReference type="AlphaFoldDB" id="A0A6J6T6C8"/>
<keyword evidence="1" id="KW-0812">Transmembrane</keyword>
<protein>
    <submittedName>
        <fullName evidence="3">Unannotated protein</fullName>
    </submittedName>
</protein>
<feature type="transmembrane region" description="Helical" evidence="1">
    <location>
        <begin position="6"/>
        <end position="27"/>
    </location>
</feature>
<evidence type="ECO:0000313" key="6">
    <source>
        <dbReference type="EMBL" id="CAB5051272.1"/>
    </source>
</evidence>
<evidence type="ECO:0000313" key="5">
    <source>
        <dbReference type="EMBL" id="CAB4915150.1"/>
    </source>
</evidence>
<dbReference type="EMBL" id="CAFBMV010000002">
    <property type="protein sequence ID" value="CAB4915150.1"/>
    <property type="molecule type" value="Genomic_DNA"/>
</dbReference>
<dbReference type="EMBL" id="CAEZWT010000010">
    <property type="protein sequence ID" value="CAB4661411.1"/>
    <property type="molecule type" value="Genomic_DNA"/>
</dbReference>
<dbReference type="EMBL" id="CAFBQL010000001">
    <property type="protein sequence ID" value="CAB5051272.1"/>
    <property type="molecule type" value="Genomic_DNA"/>
</dbReference>
<reference evidence="3" key="1">
    <citation type="submission" date="2020-05" db="EMBL/GenBank/DDBJ databases">
        <authorList>
            <person name="Chiriac C."/>
            <person name="Salcher M."/>
            <person name="Ghai R."/>
            <person name="Kavagutti S V."/>
        </authorList>
    </citation>
    <scope>NUCLEOTIDE SEQUENCE</scope>
</reference>
<accession>A0A6J6T6C8</accession>
<dbReference type="EMBL" id="CAFBLE010000007">
    <property type="protein sequence ID" value="CAB4869784.1"/>
    <property type="molecule type" value="Genomic_DNA"/>
</dbReference>
<gene>
    <name evidence="2" type="ORF">UFOPK2289_00540</name>
    <name evidence="3" type="ORF">UFOPK2822_00273</name>
    <name evidence="4" type="ORF">UFOPK3346_00962</name>
    <name evidence="5" type="ORF">UFOPK3670_00309</name>
    <name evidence="6" type="ORF">UFOPK4308_00069</name>
</gene>
<evidence type="ECO:0000313" key="4">
    <source>
        <dbReference type="EMBL" id="CAB4869784.1"/>
    </source>
</evidence>
<name>A0A6J6T6C8_9ZZZZ</name>
<evidence type="ECO:0000256" key="1">
    <source>
        <dbReference type="SAM" id="Phobius"/>
    </source>
</evidence>
<dbReference type="EMBL" id="CAEZZC010000003">
    <property type="protein sequence ID" value="CAB4742588.1"/>
    <property type="molecule type" value="Genomic_DNA"/>
</dbReference>
<keyword evidence="1" id="KW-1133">Transmembrane helix</keyword>
<evidence type="ECO:0000313" key="2">
    <source>
        <dbReference type="EMBL" id="CAB4661411.1"/>
    </source>
</evidence>
<proteinExistence type="predicted"/>
<sequence length="146" mass="15963">MKTPRYLLVVLSLISVIAISIGGFTFIKGAASEHVYAFNCGLVDYKPTTLTQYCADAGVAITDIKWETWNAKGATGTASYALNQCEPSCAAGKWLFVDVNVELSKAVTHQNKTVLSHIEIATVDKKKFLPMSKSRTQSWDLISTKI</sequence>
<evidence type="ECO:0000313" key="3">
    <source>
        <dbReference type="EMBL" id="CAB4742588.1"/>
    </source>
</evidence>